<reference evidence="1" key="1">
    <citation type="submission" date="2020-03" db="EMBL/GenBank/DDBJ databases">
        <title>Melopsittacus undulatus (budgerigar) genome, bMelUnd1, maternal haplotype with Z.</title>
        <authorList>
            <person name="Gedman G."/>
            <person name="Mountcastle J."/>
            <person name="Haase B."/>
            <person name="Formenti G."/>
            <person name="Wright T."/>
            <person name="Apodaca J."/>
            <person name="Pelan S."/>
            <person name="Chow W."/>
            <person name="Rhie A."/>
            <person name="Howe K."/>
            <person name="Fedrigo O."/>
            <person name="Jarvis E.D."/>
        </authorList>
    </citation>
    <scope>NUCLEOTIDE SEQUENCE [LARGE SCALE GENOMIC DNA]</scope>
</reference>
<reference evidence="1" key="3">
    <citation type="submission" date="2025-09" db="UniProtKB">
        <authorList>
            <consortium name="Ensembl"/>
        </authorList>
    </citation>
    <scope>IDENTIFICATION</scope>
</reference>
<evidence type="ECO:0000313" key="2">
    <source>
        <dbReference type="Proteomes" id="UP000694405"/>
    </source>
</evidence>
<protein>
    <submittedName>
        <fullName evidence="1">Uncharacterized protein</fullName>
    </submittedName>
</protein>
<dbReference type="AlphaFoldDB" id="A0A8V5H0X8"/>
<proteinExistence type="predicted"/>
<dbReference type="Proteomes" id="UP000694405">
    <property type="component" value="Chromosome 24"/>
</dbReference>
<reference evidence="1" key="2">
    <citation type="submission" date="2025-08" db="UniProtKB">
        <authorList>
            <consortium name="Ensembl"/>
        </authorList>
    </citation>
    <scope>IDENTIFICATION</scope>
</reference>
<evidence type="ECO:0000313" key="1">
    <source>
        <dbReference type="Ensembl" id="ENSMUNP00000028624.1"/>
    </source>
</evidence>
<dbReference type="Ensembl" id="ENSMUNT00000030160.1">
    <property type="protein sequence ID" value="ENSMUNP00000028624.1"/>
    <property type="gene ID" value="ENSMUNG00000018190.1"/>
</dbReference>
<keyword evidence="2" id="KW-1185">Reference proteome</keyword>
<organism evidence="1 2">
    <name type="scientific">Melopsittacus undulatus</name>
    <name type="common">Budgerigar</name>
    <name type="synonym">Psittacus undulatus</name>
    <dbReference type="NCBI Taxonomy" id="13146"/>
    <lineage>
        <taxon>Eukaryota</taxon>
        <taxon>Metazoa</taxon>
        <taxon>Chordata</taxon>
        <taxon>Craniata</taxon>
        <taxon>Vertebrata</taxon>
        <taxon>Euteleostomi</taxon>
        <taxon>Archelosauria</taxon>
        <taxon>Archosauria</taxon>
        <taxon>Dinosauria</taxon>
        <taxon>Saurischia</taxon>
        <taxon>Theropoda</taxon>
        <taxon>Coelurosauria</taxon>
        <taxon>Aves</taxon>
        <taxon>Neognathae</taxon>
        <taxon>Neoaves</taxon>
        <taxon>Telluraves</taxon>
        <taxon>Australaves</taxon>
        <taxon>Psittaciformes</taxon>
        <taxon>Psittaculidae</taxon>
        <taxon>Melopsittacus</taxon>
    </lineage>
</organism>
<sequence>MGCPPIGTDTPPPHSKGPLWGSYGVVTSMGLCTMGPPHVPPYMSPPAFTFFDPNDAACREILQDPSTSVPQLFAILRQWVPQVQHNVDLIGNEVRGGQLYWCVTGVL</sequence>
<accession>A0A8V5H0X8</accession>
<name>A0A8V5H0X8_MELUD</name>